<evidence type="ECO:0000313" key="2">
    <source>
        <dbReference type="EMBL" id="GFO27217.1"/>
    </source>
</evidence>
<protein>
    <submittedName>
        <fullName evidence="2">Uncharacterized protein</fullName>
    </submittedName>
</protein>
<dbReference type="AlphaFoldDB" id="A0AAV4C765"/>
<evidence type="ECO:0000256" key="1">
    <source>
        <dbReference type="SAM" id="MobiDB-lite"/>
    </source>
</evidence>
<gene>
    <name evidence="2" type="ORF">PoB_005372200</name>
</gene>
<evidence type="ECO:0000313" key="3">
    <source>
        <dbReference type="Proteomes" id="UP000735302"/>
    </source>
</evidence>
<comment type="caution">
    <text evidence="2">The sequence shown here is derived from an EMBL/GenBank/DDBJ whole genome shotgun (WGS) entry which is preliminary data.</text>
</comment>
<dbReference type="EMBL" id="BLXT01005898">
    <property type="protein sequence ID" value="GFO27217.1"/>
    <property type="molecule type" value="Genomic_DNA"/>
</dbReference>
<feature type="region of interest" description="Disordered" evidence="1">
    <location>
        <begin position="54"/>
        <end position="99"/>
    </location>
</feature>
<proteinExistence type="predicted"/>
<organism evidence="2 3">
    <name type="scientific">Plakobranchus ocellatus</name>
    <dbReference type="NCBI Taxonomy" id="259542"/>
    <lineage>
        <taxon>Eukaryota</taxon>
        <taxon>Metazoa</taxon>
        <taxon>Spiralia</taxon>
        <taxon>Lophotrochozoa</taxon>
        <taxon>Mollusca</taxon>
        <taxon>Gastropoda</taxon>
        <taxon>Heterobranchia</taxon>
        <taxon>Euthyneura</taxon>
        <taxon>Panpulmonata</taxon>
        <taxon>Sacoglossa</taxon>
        <taxon>Placobranchoidea</taxon>
        <taxon>Plakobranchidae</taxon>
        <taxon>Plakobranchus</taxon>
    </lineage>
</organism>
<accession>A0AAV4C765</accession>
<sequence>MRILQTIIIKVVTGEEVERGSYDDGYVIWSKDVGDVNTAVVASDEYDDVNNTIHYSVNDENNDGANNSAGAGNDDNHDHNNGDDVDNDHDGGDADDDDDVDFNINIRNVDGDMKLGKVPRLEQILAIMSLTLTCSQLTL</sequence>
<name>A0AAV4C765_9GAST</name>
<dbReference type="Proteomes" id="UP000735302">
    <property type="component" value="Unassembled WGS sequence"/>
</dbReference>
<feature type="compositionally biased region" description="Basic and acidic residues" evidence="1">
    <location>
        <begin position="74"/>
        <end position="92"/>
    </location>
</feature>
<feature type="compositionally biased region" description="Low complexity" evidence="1">
    <location>
        <begin position="63"/>
        <end position="73"/>
    </location>
</feature>
<reference evidence="2 3" key="1">
    <citation type="journal article" date="2021" name="Elife">
        <title>Chloroplast acquisition without the gene transfer in kleptoplastic sea slugs, Plakobranchus ocellatus.</title>
        <authorList>
            <person name="Maeda T."/>
            <person name="Takahashi S."/>
            <person name="Yoshida T."/>
            <person name="Shimamura S."/>
            <person name="Takaki Y."/>
            <person name="Nagai Y."/>
            <person name="Toyoda A."/>
            <person name="Suzuki Y."/>
            <person name="Arimoto A."/>
            <person name="Ishii H."/>
            <person name="Satoh N."/>
            <person name="Nishiyama T."/>
            <person name="Hasebe M."/>
            <person name="Maruyama T."/>
            <person name="Minagawa J."/>
            <person name="Obokata J."/>
            <person name="Shigenobu S."/>
        </authorList>
    </citation>
    <scope>NUCLEOTIDE SEQUENCE [LARGE SCALE GENOMIC DNA]</scope>
</reference>
<keyword evidence="3" id="KW-1185">Reference proteome</keyword>